<keyword evidence="5" id="KW-1185">Reference proteome</keyword>
<dbReference type="GO" id="GO:0016491">
    <property type="term" value="F:oxidoreductase activity"/>
    <property type="evidence" value="ECO:0007669"/>
    <property type="project" value="UniProtKB-KW"/>
</dbReference>
<keyword evidence="1" id="KW-0521">NADP</keyword>
<evidence type="ECO:0000256" key="2">
    <source>
        <dbReference type="ARBA" id="ARBA00023002"/>
    </source>
</evidence>
<dbReference type="OrthoDB" id="419598at2759"/>
<name>A0A8H7PZB7_9FUNG</name>
<organism evidence="4 5">
    <name type="scientific">Umbelopsis vinacea</name>
    <dbReference type="NCBI Taxonomy" id="44442"/>
    <lineage>
        <taxon>Eukaryota</taxon>
        <taxon>Fungi</taxon>
        <taxon>Fungi incertae sedis</taxon>
        <taxon>Mucoromycota</taxon>
        <taxon>Mucoromycotina</taxon>
        <taxon>Umbelopsidomycetes</taxon>
        <taxon>Umbelopsidales</taxon>
        <taxon>Umbelopsidaceae</taxon>
        <taxon>Umbelopsis</taxon>
    </lineage>
</organism>
<dbReference type="CDD" id="cd05259">
    <property type="entry name" value="PCBER_SDR_a"/>
    <property type="match status" value="1"/>
</dbReference>
<dbReference type="InterPro" id="IPR036291">
    <property type="entry name" value="NAD(P)-bd_dom_sf"/>
</dbReference>
<dbReference type="InterPro" id="IPR045312">
    <property type="entry name" value="PCBER-like"/>
</dbReference>
<dbReference type="SUPFAM" id="SSF51735">
    <property type="entry name" value="NAD(P)-binding Rossmann-fold domains"/>
    <property type="match status" value="1"/>
</dbReference>
<dbReference type="InterPro" id="IPR008030">
    <property type="entry name" value="NmrA-like"/>
</dbReference>
<proteinExistence type="predicted"/>
<dbReference type="Pfam" id="PF05368">
    <property type="entry name" value="NmrA"/>
    <property type="match status" value="1"/>
</dbReference>
<dbReference type="EMBL" id="JAEPRA010000007">
    <property type="protein sequence ID" value="KAG2182906.1"/>
    <property type="molecule type" value="Genomic_DNA"/>
</dbReference>
<dbReference type="Proteomes" id="UP000612746">
    <property type="component" value="Unassembled WGS sequence"/>
</dbReference>
<comment type="caution">
    <text evidence="4">The sequence shown here is derived from an EMBL/GenBank/DDBJ whole genome shotgun (WGS) entry which is preliminary data.</text>
</comment>
<gene>
    <name evidence="4" type="ORF">INT44_005887</name>
</gene>
<protein>
    <recommendedName>
        <fullName evidence="3">NmrA-like domain-containing protein</fullName>
    </recommendedName>
</protein>
<dbReference type="AlphaFoldDB" id="A0A8H7PZB7"/>
<evidence type="ECO:0000313" key="4">
    <source>
        <dbReference type="EMBL" id="KAG2182906.1"/>
    </source>
</evidence>
<dbReference type="InterPro" id="IPR051609">
    <property type="entry name" value="NmrA/Isoflavone_reductase-like"/>
</dbReference>
<evidence type="ECO:0000259" key="3">
    <source>
        <dbReference type="Pfam" id="PF05368"/>
    </source>
</evidence>
<dbReference type="Gene3D" id="3.40.50.720">
    <property type="entry name" value="NAD(P)-binding Rossmann-like Domain"/>
    <property type="match status" value="1"/>
</dbReference>
<feature type="domain" description="NmrA-like" evidence="3">
    <location>
        <begin position="5"/>
        <end position="265"/>
    </location>
</feature>
<evidence type="ECO:0000313" key="5">
    <source>
        <dbReference type="Proteomes" id="UP000612746"/>
    </source>
</evidence>
<reference evidence="4" key="1">
    <citation type="submission" date="2020-12" db="EMBL/GenBank/DDBJ databases">
        <title>Metabolic potential, ecology and presence of endohyphal bacteria is reflected in genomic diversity of Mucoromycotina.</title>
        <authorList>
            <person name="Muszewska A."/>
            <person name="Okrasinska A."/>
            <person name="Steczkiewicz K."/>
            <person name="Drgas O."/>
            <person name="Orlowska M."/>
            <person name="Perlinska-Lenart U."/>
            <person name="Aleksandrzak-Piekarczyk T."/>
            <person name="Szatraj K."/>
            <person name="Zielenkiewicz U."/>
            <person name="Pilsyk S."/>
            <person name="Malc E."/>
            <person name="Mieczkowski P."/>
            <person name="Kruszewska J.S."/>
            <person name="Biernat P."/>
            <person name="Pawlowska J."/>
        </authorList>
    </citation>
    <scope>NUCLEOTIDE SEQUENCE</scope>
    <source>
        <strain evidence="4">WA0000051536</strain>
    </source>
</reference>
<dbReference type="PANTHER" id="PTHR47706:SF11">
    <property type="entry name" value="ISOFLAVONE REDUCTASE FAMILY PROTEIN (AFU_ORTHOLOGUE AFUA_1G12510)"/>
    <property type="match status" value="1"/>
</dbReference>
<sequence length="296" mass="32201">MTSFKSIAVFGATGDLGPFLVNALLESKSFSTIRVLTRSESFKEKPETFNDLKARGVQVAALDLSNEDAVVEALQGIDAVVSSISGSVITNQLVWVKAAARAGVKRFIPSEFGINSQKAIGPVFEKKRSVQEEIVKNGLEYTLLFVSLFADETLIPLFGFDIKKGTARLVGDSSVPLTLTYRKDIASFIVEILKNPSVSRNKALQVKSLQTSFDEIIERFKALGTPLKVSRLTVAEAQEVIDANPGTVESFYTMLFIKAAQGYMYFDTVDNGLFPNVKPSGLDVAVQEAIETAKQG</sequence>
<accession>A0A8H7PZB7</accession>
<keyword evidence="2" id="KW-0560">Oxidoreductase</keyword>
<evidence type="ECO:0000256" key="1">
    <source>
        <dbReference type="ARBA" id="ARBA00022857"/>
    </source>
</evidence>
<dbReference type="Gene3D" id="3.90.25.10">
    <property type="entry name" value="UDP-galactose 4-epimerase, domain 1"/>
    <property type="match status" value="1"/>
</dbReference>
<dbReference type="PANTHER" id="PTHR47706">
    <property type="entry name" value="NMRA-LIKE FAMILY PROTEIN"/>
    <property type="match status" value="1"/>
</dbReference>